<dbReference type="OMA" id="TRESTNI"/>
<dbReference type="InterPro" id="IPR044053">
    <property type="entry name" value="AsaB-like"/>
</dbReference>
<comment type="caution">
    <text evidence="2">The sequence shown here is derived from an EMBL/GenBank/DDBJ whole genome shotgun (WGS) entry which is preliminary data.</text>
</comment>
<evidence type="ECO:0000313" key="3">
    <source>
        <dbReference type="Proteomes" id="UP000053558"/>
    </source>
</evidence>
<protein>
    <recommendedName>
        <fullName evidence="4">Methyltransferase</fullName>
    </recommendedName>
</protein>
<name>A0A5M3ML63_CONPW</name>
<evidence type="ECO:0000313" key="2">
    <source>
        <dbReference type="EMBL" id="EIW79806.1"/>
    </source>
</evidence>
<dbReference type="RefSeq" id="XP_007770149.1">
    <property type="nucleotide sequence ID" value="XM_007771959.1"/>
</dbReference>
<keyword evidence="3" id="KW-1185">Reference proteome</keyword>
<evidence type="ECO:0008006" key="4">
    <source>
        <dbReference type="Google" id="ProtNLM"/>
    </source>
</evidence>
<dbReference type="GO" id="GO:0016491">
    <property type="term" value="F:oxidoreductase activity"/>
    <property type="evidence" value="ECO:0007669"/>
    <property type="project" value="InterPro"/>
</dbReference>
<gene>
    <name evidence="2" type="ORF">CONPUDRAFT_166506</name>
</gene>
<dbReference type="Proteomes" id="UP000053558">
    <property type="component" value="Unassembled WGS sequence"/>
</dbReference>
<proteinExistence type="inferred from homology"/>
<accession>A0A5M3ML63</accession>
<dbReference type="NCBIfam" id="NF041278">
    <property type="entry name" value="CmcJ_NvfI_EfuI"/>
    <property type="match status" value="1"/>
</dbReference>
<dbReference type="EMBL" id="JH711580">
    <property type="protein sequence ID" value="EIW79806.1"/>
    <property type="molecule type" value="Genomic_DNA"/>
</dbReference>
<dbReference type="OrthoDB" id="412788at2759"/>
<organism evidence="2 3">
    <name type="scientific">Coniophora puteana (strain RWD-64-598)</name>
    <name type="common">Brown rot fungus</name>
    <dbReference type="NCBI Taxonomy" id="741705"/>
    <lineage>
        <taxon>Eukaryota</taxon>
        <taxon>Fungi</taxon>
        <taxon>Dikarya</taxon>
        <taxon>Basidiomycota</taxon>
        <taxon>Agaricomycotina</taxon>
        <taxon>Agaricomycetes</taxon>
        <taxon>Agaricomycetidae</taxon>
        <taxon>Boletales</taxon>
        <taxon>Coniophorineae</taxon>
        <taxon>Coniophoraceae</taxon>
        <taxon>Coniophora</taxon>
    </lineage>
</organism>
<dbReference type="GeneID" id="19205560"/>
<comment type="similarity">
    <text evidence="1">Belongs to the asaB hydroxylase/desaturase family.</text>
</comment>
<evidence type="ECO:0000256" key="1">
    <source>
        <dbReference type="ARBA" id="ARBA00023604"/>
    </source>
</evidence>
<sequence>MVNEVLMAVEGVVGTRLVRQIFQFYSRPLNWTVEGVPGLLGDHQSWGRHCIHAHLIMAEARGLTRESTNINDSRRSRNGYKSKTFTMTIETTSRRDVPTTLQYYASTTDSEGPYIYTGVPPEGVPGTNITSEPYAVVVRDVRGSEDAFGGLDKKGFQYAHHVSQEKLFAEDSTIKGAYYQEIEELLKAQTGAKRVFIFDHTIRRTPKHEGGGKSTYNAPITSVHIDQTTEAAIQRVRDHMGDDAEHLLKGRFRIINVWRPIENTVAHTPLAVADFTSFDVSKDLLPVRFILPHGKIGSIYYVRHNAAHRWYYLADQTVDEVVIFKCFDSADGTEGDVAARVAPHAAFKDASSPADAPERQSIEVRALVFDTE</sequence>
<dbReference type="PANTHER" id="PTHR34598:SF3">
    <property type="entry name" value="OXIDOREDUCTASE AN1597"/>
    <property type="match status" value="1"/>
</dbReference>
<dbReference type="AlphaFoldDB" id="A0A5M3ML63"/>
<dbReference type="PANTHER" id="PTHR34598">
    <property type="entry name" value="BLL6449 PROTEIN"/>
    <property type="match status" value="1"/>
</dbReference>
<reference evidence="3" key="1">
    <citation type="journal article" date="2012" name="Science">
        <title>The Paleozoic origin of enzymatic lignin decomposition reconstructed from 31 fungal genomes.</title>
        <authorList>
            <person name="Floudas D."/>
            <person name="Binder M."/>
            <person name="Riley R."/>
            <person name="Barry K."/>
            <person name="Blanchette R.A."/>
            <person name="Henrissat B."/>
            <person name="Martinez A.T."/>
            <person name="Otillar R."/>
            <person name="Spatafora J.W."/>
            <person name="Yadav J.S."/>
            <person name="Aerts A."/>
            <person name="Benoit I."/>
            <person name="Boyd A."/>
            <person name="Carlson A."/>
            <person name="Copeland A."/>
            <person name="Coutinho P.M."/>
            <person name="de Vries R.P."/>
            <person name="Ferreira P."/>
            <person name="Findley K."/>
            <person name="Foster B."/>
            <person name="Gaskell J."/>
            <person name="Glotzer D."/>
            <person name="Gorecki P."/>
            <person name="Heitman J."/>
            <person name="Hesse C."/>
            <person name="Hori C."/>
            <person name="Igarashi K."/>
            <person name="Jurgens J.A."/>
            <person name="Kallen N."/>
            <person name="Kersten P."/>
            <person name="Kohler A."/>
            <person name="Kuees U."/>
            <person name="Kumar T.K.A."/>
            <person name="Kuo A."/>
            <person name="LaButti K."/>
            <person name="Larrondo L.F."/>
            <person name="Lindquist E."/>
            <person name="Ling A."/>
            <person name="Lombard V."/>
            <person name="Lucas S."/>
            <person name="Lundell T."/>
            <person name="Martin R."/>
            <person name="McLaughlin D.J."/>
            <person name="Morgenstern I."/>
            <person name="Morin E."/>
            <person name="Murat C."/>
            <person name="Nagy L.G."/>
            <person name="Nolan M."/>
            <person name="Ohm R.A."/>
            <person name="Patyshakuliyeva A."/>
            <person name="Rokas A."/>
            <person name="Ruiz-Duenas F.J."/>
            <person name="Sabat G."/>
            <person name="Salamov A."/>
            <person name="Samejima M."/>
            <person name="Schmutz J."/>
            <person name="Slot J.C."/>
            <person name="St John F."/>
            <person name="Stenlid J."/>
            <person name="Sun H."/>
            <person name="Sun S."/>
            <person name="Syed K."/>
            <person name="Tsang A."/>
            <person name="Wiebenga A."/>
            <person name="Young D."/>
            <person name="Pisabarro A."/>
            <person name="Eastwood D.C."/>
            <person name="Martin F."/>
            <person name="Cullen D."/>
            <person name="Grigoriev I.V."/>
            <person name="Hibbett D.S."/>
        </authorList>
    </citation>
    <scope>NUCLEOTIDE SEQUENCE [LARGE SCALE GENOMIC DNA]</scope>
    <source>
        <strain evidence="3">RWD-64-598 SS2</strain>
    </source>
</reference>
<dbReference type="KEGG" id="cput:CONPUDRAFT_166506"/>